<evidence type="ECO:0000313" key="3">
    <source>
        <dbReference type="EMBL" id="MEP0949712.1"/>
    </source>
</evidence>
<organism evidence="3 4">
    <name type="scientific">Leptolyngbya subtilissima DQ-A4</name>
    <dbReference type="NCBI Taxonomy" id="2933933"/>
    <lineage>
        <taxon>Bacteria</taxon>
        <taxon>Bacillati</taxon>
        <taxon>Cyanobacteriota</taxon>
        <taxon>Cyanophyceae</taxon>
        <taxon>Leptolyngbyales</taxon>
        <taxon>Leptolyngbyaceae</taxon>
        <taxon>Leptolyngbya group</taxon>
        <taxon>Leptolyngbya</taxon>
    </lineage>
</organism>
<feature type="region of interest" description="Disordered" evidence="1">
    <location>
        <begin position="1"/>
        <end position="24"/>
    </location>
</feature>
<reference evidence="3 4" key="1">
    <citation type="submission" date="2022-04" db="EMBL/GenBank/DDBJ databases">
        <title>Positive selection, recombination, and allopatry shape intraspecific diversity of widespread and dominant cyanobacteria.</title>
        <authorList>
            <person name="Wei J."/>
            <person name="Shu W."/>
            <person name="Hu C."/>
        </authorList>
    </citation>
    <scope>NUCLEOTIDE SEQUENCE [LARGE SCALE GENOMIC DNA]</scope>
    <source>
        <strain evidence="3 4">DQ-A4</strain>
    </source>
</reference>
<gene>
    <name evidence="3" type="ORF">NC992_22735</name>
</gene>
<keyword evidence="4" id="KW-1185">Reference proteome</keyword>
<proteinExistence type="predicted"/>
<comment type="caution">
    <text evidence="3">The sequence shown here is derived from an EMBL/GenBank/DDBJ whole genome shotgun (WGS) entry which is preliminary data.</text>
</comment>
<dbReference type="EMBL" id="JAMPKX010000014">
    <property type="protein sequence ID" value="MEP0949712.1"/>
    <property type="molecule type" value="Genomic_DNA"/>
</dbReference>
<sequence>MVRKVSASQLRSKLQQAQRKTQQAVDKYNREVKRYNQQVKQAVNEYNREVRTYNSRVRANRQRIKRELAKLSGQPTKKTQYVVYHTSVSSLYEAYTRLEQRAETQSFDPRYNRILDLSEKETANSLEVFNLLSGSEPNSEEASSDQDAMLVDELRKISDDLDSRWQGAVYALNPRNPDAARHFCTSAREIISQILELKAPDADVISLLPSCDRTDQGKPTRRAKLKFLLTRKGMVEDALEEFVEQDMENIVQLFRVFNDGTHGSAGTFSFQQLNSIKKRVEDGIIFLAEVVS</sequence>
<dbReference type="Pfam" id="PF18165">
    <property type="entry name" value="pP_pnuc_1"/>
    <property type="match status" value="1"/>
</dbReference>
<evidence type="ECO:0000256" key="1">
    <source>
        <dbReference type="SAM" id="MobiDB-lite"/>
    </source>
</evidence>
<name>A0ABV0KCT8_9CYAN</name>
<feature type="domain" description="Predicted pPIWI-associating nuclease" evidence="2">
    <location>
        <begin position="155"/>
        <end position="286"/>
    </location>
</feature>
<protein>
    <recommendedName>
        <fullName evidence="2">Predicted pPIWI-associating nuclease domain-containing protein</fullName>
    </recommendedName>
</protein>
<accession>A0ABV0KCT8</accession>
<dbReference type="Proteomes" id="UP001482513">
    <property type="component" value="Unassembled WGS sequence"/>
</dbReference>
<evidence type="ECO:0000259" key="2">
    <source>
        <dbReference type="Pfam" id="PF18165"/>
    </source>
</evidence>
<dbReference type="InterPro" id="IPR040556">
    <property type="entry name" value="pP_pnuc_1"/>
</dbReference>
<evidence type="ECO:0000313" key="4">
    <source>
        <dbReference type="Proteomes" id="UP001482513"/>
    </source>
</evidence>
<dbReference type="RefSeq" id="WP_190707872.1">
    <property type="nucleotide sequence ID" value="NZ_JAMPKX010000014.1"/>
</dbReference>